<dbReference type="PANTHER" id="PTHR30001">
    <property type="entry name" value="RIBONUCLEASE"/>
    <property type="match status" value="1"/>
</dbReference>
<keyword evidence="4" id="KW-0460">Magnesium</keyword>
<keyword evidence="8" id="KW-1185">Reference proteome</keyword>
<dbReference type="CDD" id="cd04453">
    <property type="entry name" value="S1_RNase_E"/>
    <property type="match status" value="1"/>
</dbReference>
<dbReference type="GO" id="GO:0046872">
    <property type="term" value="F:metal ion binding"/>
    <property type="evidence" value="ECO:0007669"/>
    <property type="project" value="UniProtKB-KW"/>
</dbReference>
<dbReference type="SUPFAM" id="SSF50249">
    <property type="entry name" value="Nucleic acid-binding proteins"/>
    <property type="match status" value="1"/>
</dbReference>
<name>A0A4Q2KBW3_9FIRM</name>
<dbReference type="Pfam" id="PF10150">
    <property type="entry name" value="RNase_E_G"/>
    <property type="match status" value="1"/>
</dbReference>
<dbReference type="Gene3D" id="2.40.50.140">
    <property type="entry name" value="Nucleic acid-binding proteins"/>
    <property type="match status" value="1"/>
</dbReference>
<sequence>MKRNMYFDYFGDDCFAALTEGDELVEFHLDAGDQSEISGNIYKGRVVNVLNGMQAAFVCFGQAKNGYLYAGDMPAEAAAANSDSRLNVKIGDEVMVQVTKSPMGTKGARLSMNVSFVGKNLIYLPATPFLGVSRKICEEEERERLLECAKKLAFEGGGLIMRTHSRAANFRQLKNEAKYLREIYLSALETYKNAEVGDLVYRAADAHIKLLRDVDVDGIDKIYVADEASYKKVERLLKTISQKNKLVRYTGAREMFAQFGLEEEIYKLVKSRVELKSGAYLCFDKTEALTAIDVNTGSFTGENNLEDTVFATNILAAREIARQVRLRNIGGIVVVDFIDMQSEEHRAAVISELENALKEDRAKCNVVGMSALGLVQFTRKKEKKDNLSLITKPCPYCKGSGSVLSDSYLAYRIKIAIKDLFARGYENAIVELNAGIFAMIVGKHYFSGAVAGEWRSKRIYMIPHKTFHEEYFTVRGDNNTVLTLPDNAQLLY</sequence>
<dbReference type="PROSITE" id="PS50126">
    <property type="entry name" value="S1"/>
    <property type="match status" value="1"/>
</dbReference>
<dbReference type="SMART" id="SM00316">
    <property type="entry name" value="S1"/>
    <property type="match status" value="1"/>
</dbReference>
<organism evidence="7 8">
    <name type="scientific">Candidatus Borkfalkia ceftriaxoniphila</name>
    <dbReference type="NCBI Taxonomy" id="2508949"/>
    <lineage>
        <taxon>Bacteria</taxon>
        <taxon>Bacillati</taxon>
        <taxon>Bacillota</taxon>
        <taxon>Clostridia</taxon>
        <taxon>Christensenellales</taxon>
        <taxon>Christensenellaceae</taxon>
        <taxon>Candidatus Borkfalkia</taxon>
    </lineage>
</organism>
<evidence type="ECO:0000256" key="3">
    <source>
        <dbReference type="ARBA" id="ARBA00022801"/>
    </source>
</evidence>
<comment type="cofactor">
    <cofactor evidence="1">
        <name>Mg(2+)</name>
        <dbReference type="ChEBI" id="CHEBI:18420"/>
    </cofactor>
</comment>
<evidence type="ECO:0000313" key="8">
    <source>
        <dbReference type="Proteomes" id="UP000291269"/>
    </source>
</evidence>
<feature type="domain" description="S1 motif" evidence="6">
    <location>
        <begin position="39"/>
        <end position="113"/>
    </location>
</feature>
<reference evidence="7 8" key="1">
    <citation type="journal article" date="2019" name="Gut">
        <title>Antibiotics-induced monodominance of a novel gut bacterial order.</title>
        <authorList>
            <person name="Hildebrand F."/>
            <person name="Moitinho-Silva L."/>
            <person name="Blasche S."/>
            <person name="Jahn M.T."/>
            <person name="Gossmann T.I."/>
            <person name="Heuerta-Cepas J."/>
            <person name="Hercog R."/>
            <person name="Luetge M."/>
            <person name="Bahram M."/>
            <person name="Pryszlak A."/>
            <person name="Alves R.J."/>
            <person name="Waszak S.M."/>
            <person name="Zhu A."/>
            <person name="Ye L."/>
            <person name="Costea P.I."/>
            <person name="Aalvink S."/>
            <person name="Belzer C."/>
            <person name="Forslund S.K."/>
            <person name="Sunagawa S."/>
            <person name="Hentschel U."/>
            <person name="Merten C."/>
            <person name="Patil K.R."/>
            <person name="Benes V."/>
            <person name="Bork P."/>
        </authorList>
    </citation>
    <scope>NUCLEOTIDE SEQUENCE [LARGE SCALE GENOMIC DNA]</scope>
    <source>
        <strain evidence="7 8">HDS1380</strain>
    </source>
</reference>
<comment type="caution">
    <text evidence="7">The sequence shown here is derived from an EMBL/GenBank/DDBJ whole genome shotgun (WGS) entry which is preliminary data.</text>
</comment>
<accession>A0A4Q2KBW3</accession>
<keyword evidence="3" id="KW-0378">Hydrolase</keyword>
<dbReference type="PANTHER" id="PTHR30001:SF0">
    <property type="entry name" value="RIBONUCLEASE G"/>
    <property type="match status" value="1"/>
</dbReference>
<dbReference type="GO" id="GO:0006364">
    <property type="term" value="P:rRNA processing"/>
    <property type="evidence" value="ECO:0007669"/>
    <property type="project" value="TreeGrafter"/>
</dbReference>
<dbReference type="GO" id="GO:0003723">
    <property type="term" value="F:RNA binding"/>
    <property type="evidence" value="ECO:0007669"/>
    <property type="project" value="UniProtKB-KW"/>
</dbReference>
<dbReference type="InterPro" id="IPR019307">
    <property type="entry name" value="RNA-bd_AU-1/RNase_E/G"/>
</dbReference>
<evidence type="ECO:0000259" key="6">
    <source>
        <dbReference type="PROSITE" id="PS50126"/>
    </source>
</evidence>
<dbReference type="GO" id="GO:0005737">
    <property type="term" value="C:cytoplasm"/>
    <property type="evidence" value="ECO:0007669"/>
    <property type="project" value="TreeGrafter"/>
</dbReference>
<evidence type="ECO:0000256" key="2">
    <source>
        <dbReference type="ARBA" id="ARBA00022723"/>
    </source>
</evidence>
<protein>
    <submittedName>
        <fullName evidence="7">Rne/Rng family ribonuclease</fullName>
    </submittedName>
</protein>
<dbReference type="NCBIfam" id="TIGR00757">
    <property type="entry name" value="RNaseEG"/>
    <property type="match status" value="1"/>
</dbReference>
<dbReference type="Proteomes" id="UP000291269">
    <property type="component" value="Unassembled WGS sequence"/>
</dbReference>
<dbReference type="GO" id="GO:0016787">
    <property type="term" value="F:hydrolase activity"/>
    <property type="evidence" value="ECO:0007669"/>
    <property type="project" value="UniProtKB-KW"/>
</dbReference>
<keyword evidence="2" id="KW-0479">Metal-binding</keyword>
<evidence type="ECO:0000256" key="5">
    <source>
        <dbReference type="ARBA" id="ARBA00022884"/>
    </source>
</evidence>
<dbReference type="Pfam" id="PF00575">
    <property type="entry name" value="S1"/>
    <property type="match status" value="1"/>
</dbReference>
<dbReference type="GO" id="GO:0004540">
    <property type="term" value="F:RNA nuclease activity"/>
    <property type="evidence" value="ECO:0007669"/>
    <property type="project" value="InterPro"/>
</dbReference>
<dbReference type="InterPro" id="IPR012340">
    <property type="entry name" value="NA-bd_OB-fold"/>
</dbReference>
<keyword evidence="5" id="KW-0694">RNA-binding</keyword>
<proteinExistence type="predicted"/>
<dbReference type="InterPro" id="IPR003029">
    <property type="entry name" value="S1_domain"/>
</dbReference>
<evidence type="ECO:0000313" key="7">
    <source>
        <dbReference type="EMBL" id="RXZ61360.1"/>
    </source>
</evidence>
<dbReference type="AlphaFoldDB" id="A0A4Q2KBW3"/>
<dbReference type="EMBL" id="SDOZ01000002">
    <property type="protein sequence ID" value="RXZ61360.1"/>
    <property type="molecule type" value="Genomic_DNA"/>
</dbReference>
<evidence type="ECO:0000256" key="1">
    <source>
        <dbReference type="ARBA" id="ARBA00001946"/>
    </source>
</evidence>
<evidence type="ECO:0000256" key="4">
    <source>
        <dbReference type="ARBA" id="ARBA00022842"/>
    </source>
</evidence>
<gene>
    <name evidence="7" type="ORF">ESZ91_02935</name>
</gene>
<dbReference type="OrthoDB" id="9804278at2"/>
<dbReference type="InterPro" id="IPR004659">
    <property type="entry name" value="RNase_E/G"/>
</dbReference>